<keyword evidence="2" id="KW-0813">Transport</keyword>
<comment type="subcellular location">
    <subcellularLocation>
        <location evidence="1">Cell membrane</location>
        <topology evidence="1">Multi-pass membrane protein</topology>
    </subcellularLocation>
</comment>
<dbReference type="PANTHER" id="PTHR23523:SF2">
    <property type="entry name" value="2-NITROIMIDAZOLE TRANSPORTER"/>
    <property type="match status" value="1"/>
</dbReference>
<evidence type="ECO:0000256" key="5">
    <source>
        <dbReference type="ARBA" id="ARBA00023136"/>
    </source>
</evidence>
<keyword evidence="4 6" id="KW-1133">Transmembrane helix</keyword>
<name>A0A0R2B5L9_SECCO</name>
<feature type="transmembrane region" description="Helical" evidence="6">
    <location>
        <begin position="98"/>
        <end position="120"/>
    </location>
</feature>
<feature type="transmembrane region" description="Helical" evidence="6">
    <location>
        <begin position="132"/>
        <end position="156"/>
    </location>
</feature>
<dbReference type="PROSITE" id="PS50850">
    <property type="entry name" value="MFS"/>
    <property type="match status" value="1"/>
</dbReference>
<dbReference type="InterPro" id="IPR011701">
    <property type="entry name" value="MFS"/>
</dbReference>
<accession>A0A0R2B5L9</accession>
<keyword evidence="3 6" id="KW-0812">Transmembrane</keyword>
<dbReference type="Pfam" id="PF07690">
    <property type="entry name" value="MFS_1"/>
    <property type="match status" value="1"/>
</dbReference>
<dbReference type="GO" id="GO:0005886">
    <property type="term" value="C:plasma membrane"/>
    <property type="evidence" value="ECO:0007669"/>
    <property type="project" value="UniProtKB-SubCell"/>
</dbReference>
<dbReference type="Gene3D" id="1.20.1250.20">
    <property type="entry name" value="MFS general substrate transporter like domains"/>
    <property type="match status" value="2"/>
</dbReference>
<dbReference type="EMBL" id="AYYR01000067">
    <property type="protein sequence ID" value="KRM74813.1"/>
    <property type="molecule type" value="Genomic_DNA"/>
</dbReference>
<sequence length="397" mass="42435">MHHKRFISFALLLILIAANMRIAIIVIPPLTTLLQRSLGLSTSEIGSLTSIPLLCFGVFSAIGSFIIKRIGLHTTLMTGLIVLTIANFVRIYSPTLLFVGTLFVGLAIAVLNIGVPILVLSWFPSEQIRLNGLYTASLNLFAAIVAGGSAAVAQHLGWQTTVQLISIPALLAVIYLTVFLIRTPKQAPQSQTATDAAPATKQNHHSSVYKNNAVWLLMVFMGAQSAIYYAAVAWLPSLLTSHGLSATTSNLIFGVFQIIGVPFSYWAPRFLTGYKQLRIGLTLILLGYLIGLAPFLFDSGTVTLTLATMILGATTAAIFSLALSLITILANNPDEAGQIGGLAQSGGYLIASVSPVLLGVLQSQTHSWSIIVVVLMVLAVINISIGFVLNRVHFKRA</sequence>
<evidence type="ECO:0000256" key="3">
    <source>
        <dbReference type="ARBA" id="ARBA00022692"/>
    </source>
</evidence>
<protein>
    <submittedName>
        <fullName evidence="8">MFS family major facilitator transporter</fullName>
    </submittedName>
</protein>
<feature type="domain" description="Major facilitator superfamily (MFS) profile" evidence="7">
    <location>
        <begin position="7"/>
        <end position="393"/>
    </location>
</feature>
<dbReference type="InterPro" id="IPR020846">
    <property type="entry name" value="MFS_dom"/>
</dbReference>
<feature type="transmembrane region" description="Helical" evidence="6">
    <location>
        <begin position="367"/>
        <end position="389"/>
    </location>
</feature>
<dbReference type="InterPro" id="IPR036259">
    <property type="entry name" value="MFS_trans_sf"/>
</dbReference>
<dbReference type="RefSeq" id="WP_054761815.1">
    <property type="nucleotide sequence ID" value="NZ_AYYR01000067.1"/>
</dbReference>
<keyword evidence="5 6" id="KW-0472">Membrane</keyword>
<feature type="transmembrane region" description="Helical" evidence="6">
    <location>
        <begin position="213"/>
        <end position="235"/>
    </location>
</feature>
<organism evidence="8 9">
    <name type="scientific">Secundilactobacillus collinoides DSM 20515 = JCM 1123</name>
    <dbReference type="NCBI Taxonomy" id="1423733"/>
    <lineage>
        <taxon>Bacteria</taxon>
        <taxon>Bacillati</taxon>
        <taxon>Bacillota</taxon>
        <taxon>Bacilli</taxon>
        <taxon>Lactobacillales</taxon>
        <taxon>Lactobacillaceae</taxon>
        <taxon>Secundilactobacillus</taxon>
    </lineage>
</organism>
<dbReference type="InterPro" id="IPR052524">
    <property type="entry name" value="MFS_Cyanate_Porter"/>
</dbReference>
<evidence type="ECO:0000313" key="9">
    <source>
        <dbReference type="Proteomes" id="UP000051845"/>
    </source>
</evidence>
<comment type="caution">
    <text evidence="8">The sequence shown here is derived from an EMBL/GenBank/DDBJ whole genome shotgun (WGS) entry which is preliminary data.</text>
</comment>
<dbReference type="GO" id="GO:0022857">
    <property type="term" value="F:transmembrane transporter activity"/>
    <property type="evidence" value="ECO:0007669"/>
    <property type="project" value="InterPro"/>
</dbReference>
<feature type="transmembrane region" description="Helical" evidence="6">
    <location>
        <begin position="162"/>
        <end position="181"/>
    </location>
</feature>
<dbReference type="SUPFAM" id="SSF103473">
    <property type="entry name" value="MFS general substrate transporter"/>
    <property type="match status" value="1"/>
</dbReference>
<evidence type="ECO:0000256" key="1">
    <source>
        <dbReference type="ARBA" id="ARBA00004651"/>
    </source>
</evidence>
<gene>
    <name evidence="8" type="ORF">FC82_GL002756</name>
</gene>
<feature type="transmembrane region" description="Helical" evidence="6">
    <location>
        <begin position="342"/>
        <end position="361"/>
    </location>
</feature>
<proteinExistence type="predicted"/>
<dbReference type="STRING" id="33960.TY91_09910"/>
<evidence type="ECO:0000256" key="4">
    <source>
        <dbReference type="ARBA" id="ARBA00022989"/>
    </source>
</evidence>
<feature type="transmembrane region" description="Helical" evidence="6">
    <location>
        <begin position="74"/>
        <end position="92"/>
    </location>
</feature>
<dbReference type="AlphaFoldDB" id="A0A0R2B5L9"/>
<evidence type="ECO:0000313" key="8">
    <source>
        <dbReference type="EMBL" id="KRM74813.1"/>
    </source>
</evidence>
<evidence type="ECO:0000259" key="7">
    <source>
        <dbReference type="PROSITE" id="PS50850"/>
    </source>
</evidence>
<feature type="transmembrane region" description="Helical" evidence="6">
    <location>
        <begin position="247"/>
        <end position="267"/>
    </location>
</feature>
<dbReference type="PATRIC" id="fig|1423733.4.peg.2880"/>
<feature type="transmembrane region" description="Helical" evidence="6">
    <location>
        <begin position="47"/>
        <end position="67"/>
    </location>
</feature>
<feature type="transmembrane region" description="Helical" evidence="6">
    <location>
        <begin position="279"/>
        <end position="297"/>
    </location>
</feature>
<feature type="transmembrane region" description="Helical" evidence="6">
    <location>
        <begin position="309"/>
        <end position="330"/>
    </location>
</feature>
<evidence type="ECO:0000256" key="6">
    <source>
        <dbReference type="SAM" id="Phobius"/>
    </source>
</evidence>
<reference evidence="8 9" key="1">
    <citation type="journal article" date="2015" name="Genome Announc.">
        <title>Expanding the biotechnology potential of lactobacilli through comparative genomics of 213 strains and associated genera.</title>
        <authorList>
            <person name="Sun Z."/>
            <person name="Harris H.M."/>
            <person name="McCann A."/>
            <person name="Guo C."/>
            <person name="Argimon S."/>
            <person name="Zhang W."/>
            <person name="Yang X."/>
            <person name="Jeffery I.B."/>
            <person name="Cooney J.C."/>
            <person name="Kagawa T.F."/>
            <person name="Liu W."/>
            <person name="Song Y."/>
            <person name="Salvetti E."/>
            <person name="Wrobel A."/>
            <person name="Rasinkangas P."/>
            <person name="Parkhill J."/>
            <person name="Rea M.C."/>
            <person name="O'Sullivan O."/>
            <person name="Ritari J."/>
            <person name="Douillard F.P."/>
            <person name="Paul Ross R."/>
            <person name="Yang R."/>
            <person name="Briner A.E."/>
            <person name="Felis G.E."/>
            <person name="de Vos W.M."/>
            <person name="Barrangou R."/>
            <person name="Klaenhammer T.R."/>
            <person name="Caufield P.W."/>
            <person name="Cui Y."/>
            <person name="Zhang H."/>
            <person name="O'Toole P.W."/>
        </authorList>
    </citation>
    <scope>NUCLEOTIDE SEQUENCE [LARGE SCALE GENOMIC DNA]</scope>
    <source>
        <strain evidence="8 9">DSM 20515</strain>
    </source>
</reference>
<dbReference type="Proteomes" id="UP000051845">
    <property type="component" value="Unassembled WGS sequence"/>
</dbReference>
<dbReference type="PANTHER" id="PTHR23523">
    <property type="match status" value="1"/>
</dbReference>
<evidence type="ECO:0000256" key="2">
    <source>
        <dbReference type="ARBA" id="ARBA00022448"/>
    </source>
</evidence>